<dbReference type="PROSITE" id="PS01005">
    <property type="entry name" value="FORMATE_NITRITE_TP_1"/>
    <property type="match status" value="1"/>
</dbReference>
<proteinExistence type="inferred from homology"/>
<keyword evidence="9" id="KW-1185">Reference proteome</keyword>
<evidence type="ECO:0000256" key="3">
    <source>
        <dbReference type="ARBA" id="ARBA00022989"/>
    </source>
</evidence>
<accession>A0A2C9CL14</accession>
<gene>
    <name evidence="8" type="primary">focA_5</name>
    <name evidence="8" type="ORF">KSMBR1_3008</name>
</gene>
<dbReference type="SMR" id="A0A2C9CL14"/>
<evidence type="ECO:0000313" key="8">
    <source>
        <dbReference type="EMBL" id="SOH05487.1"/>
    </source>
</evidence>
<dbReference type="KEGG" id="kst:KSMBR1_3008"/>
<feature type="transmembrane region" description="Helical" evidence="7">
    <location>
        <begin position="317"/>
        <end position="340"/>
    </location>
</feature>
<name>A0A2C9CL14_KUEST</name>
<dbReference type="InterPro" id="IPR023271">
    <property type="entry name" value="Aquaporin-like"/>
</dbReference>
<dbReference type="PANTHER" id="PTHR30520:SF6">
    <property type="entry name" value="FORMATE_NITRATE FAMILY TRANSPORTER (EUROFUNG)"/>
    <property type="match status" value="1"/>
</dbReference>
<dbReference type="InterPro" id="IPR024002">
    <property type="entry name" value="For/NO2_transpt_CS"/>
</dbReference>
<keyword evidence="2 7" id="KW-0812">Transmembrane</keyword>
<dbReference type="GO" id="GO:0015499">
    <property type="term" value="F:formate transmembrane transporter activity"/>
    <property type="evidence" value="ECO:0007669"/>
    <property type="project" value="TreeGrafter"/>
</dbReference>
<protein>
    <submittedName>
        <fullName evidence="8">Uncharacterized protein</fullName>
    </submittedName>
</protein>
<evidence type="ECO:0000313" key="9">
    <source>
        <dbReference type="Proteomes" id="UP000221734"/>
    </source>
</evidence>
<evidence type="ECO:0000256" key="6">
    <source>
        <dbReference type="SAM" id="MobiDB-lite"/>
    </source>
</evidence>
<organism evidence="8 9">
    <name type="scientific">Kuenenia stuttgartiensis</name>
    <dbReference type="NCBI Taxonomy" id="174633"/>
    <lineage>
        <taxon>Bacteria</taxon>
        <taxon>Pseudomonadati</taxon>
        <taxon>Planctomycetota</taxon>
        <taxon>Candidatus Brocadiia</taxon>
        <taxon>Candidatus Brocadiales</taxon>
        <taxon>Candidatus Brocadiaceae</taxon>
        <taxon>Candidatus Kuenenia</taxon>
    </lineage>
</organism>
<evidence type="ECO:0000256" key="4">
    <source>
        <dbReference type="ARBA" id="ARBA00023136"/>
    </source>
</evidence>
<feature type="transmembrane region" description="Helical" evidence="7">
    <location>
        <begin position="225"/>
        <end position="244"/>
    </location>
</feature>
<keyword evidence="3 7" id="KW-1133">Transmembrane helix</keyword>
<comment type="similarity">
    <text evidence="5">Belongs to the FNT transporter (TC 1.A.16) family.</text>
</comment>
<keyword evidence="4 7" id="KW-0472">Membrane</keyword>
<dbReference type="Pfam" id="PF01226">
    <property type="entry name" value="Form_Nir_trans"/>
    <property type="match status" value="1"/>
</dbReference>
<feature type="region of interest" description="Disordered" evidence="6">
    <location>
        <begin position="1"/>
        <end position="50"/>
    </location>
</feature>
<dbReference type="GO" id="GO:0005886">
    <property type="term" value="C:plasma membrane"/>
    <property type="evidence" value="ECO:0007669"/>
    <property type="project" value="TreeGrafter"/>
</dbReference>
<evidence type="ECO:0000256" key="5">
    <source>
        <dbReference type="ARBA" id="ARBA00049660"/>
    </source>
</evidence>
<evidence type="ECO:0000256" key="1">
    <source>
        <dbReference type="ARBA" id="ARBA00004141"/>
    </source>
</evidence>
<dbReference type="EMBL" id="LT934425">
    <property type="protein sequence ID" value="SOH05487.1"/>
    <property type="molecule type" value="Genomic_DNA"/>
</dbReference>
<dbReference type="AlphaFoldDB" id="A0A2C9CL14"/>
<feature type="transmembrane region" description="Helical" evidence="7">
    <location>
        <begin position="175"/>
        <end position="194"/>
    </location>
</feature>
<dbReference type="Gene3D" id="1.20.1080.10">
    <property type="entry name" value="Glycerol uptake facilitator protein"/>
    <property type="match status" value="1"/>
</dbReference>
<evidence type="ECO:0000256" key="7">
    <source>
        <dbReference type="SAM" id="Phobius"/>
    </source>
</evidence>
<feature type="compositionally biased region" description="Basic and acidic residues" evidence="6">
    <location>
        <begin position="26"/>
        <end position="50"/>
    </location>
</feature>
<dbReference type="Proteomes" id="UP000221734">
    <property type="component" value="Chromosome Kuenenia_stuttgartiensis_MBR1"/>
</dbReference>
<dbReference type="RefSeq" id="WP_230408003.1">
    <property type="nucleotide sequence ID" value="NZ_LT934425.1"/>
</dbReference>
<dbReference type="InterPro" id="IPR000292">
    <property type="entry name" value="For/NO2_transpt"/>
</dbReference>
<feature type="transmembrane region" description="Helical" evidence="7">
    <location>
        <begin position="256"/>
        <end position="278"/>
    </location>
</feature>
<dbReference type="PROSITE" id="PS01006">
    <property type="entry name" value="FORMATE_NITRITE_TP_2"/>
    <property type="match status" value="1"/>
</dbReference>
<reference evidence="9" key="1">
    <citation type="submission" date="2017-10" db="EMBL/GenBank/DDBJ databases">
        <authorList>
            <person name="Frank J."/>
        </authorList>
    </citation>
    <scope>NUCLEOTIDE SEQUENCE [LARGE SCALE GENOMIC DNA]</scope>
</reference>
<sequence>MSDHPKNDMNEEYCENINESEYVQNDTERQNNNADEHHEINPDKNKPVFEKKEQKKEVNNVYGIPVIDIDAYAPIKMADRVGQVGIAKTQMSMLTTLVLSILAGVFIALGAQLSMLVTHTATSNLGMNQLLGGVAFTLALVLIVIAGAELFTGNCLIAMSYMAGKITGRDLTRNLIIAFIGNFIGALTLVLWIYNSGQWTFSNYLLGAKIVLAANEKVNLPFSVAFFRGLLCNMLVCLAIWLCYSGRSNMDKILSLLWPISCLIACGFEHCVVNMWLIPMGIILKGNSSVLAAIMKVQGRVDFSNLTFFKGFMIDNLIPVVLGNLMGGMVLVAGMYWYIYLRLTSKKENRISLKRIMEYILKT</sequence>
<evidence type="ECO:0000256" key="2">
    <source>
        <dbReference type="ARBA" id="ARBA00022692"/>
    </source>
</evidence>
<feature type="transmembrane region" description="Helical" evidence="7">
    <location>
        <begin position="130"/>
        <end position="163"/>
    </location>
</feature>
<feature type="transmembrane region" description="Helical" evidence="7">
    <location>
        <begin position="97"/>
        <end position="118"/>
    </location>
</feature>
<dbReference type="PANTHER" id="PTHR30520">
    <property type="entry name" value="FORMATE TRANSPORTER-RELATED"/>
    <property type="match status" value="1"/>
</dbReference>
<comment type="subcellular location">
    <subcellularLocation>
        <location evidence="1">Membrane</location>
        <topology evidence="1">Multi-pass membrane protein</topology>
    </subcellularLocation>
</comment>